<name>A0A9N9FL52_9GLOM</name>
<comment type="caution">
    <text evidence="1">The sequence shown here is derived from an EMBL/GenBank/DDBJ whole genome shotgun (WGS) entry which is preliminary data.</text>
</comment>
<dbReference type="EMBL" id="CAJVPQ010001263">
    <property type="protein sequence ID" value="CAG8541825.1"/>
    <property type="molecule type" value="Genomic_DNA"/>
</dbReference>
<dbReference type="Proteomes" id="UP000789570">
    <property type="component" value="Unassembled WGS sequence"/>
</dbReference>
<proteinExistence type="predicted"/>
<evidence type="ECO:0000313" key="1">
    <source>
        <dbReference type="EMBL" id="CAG8541825.1"/>
    </source>
</evidence>
<gene>
    <name evidence="1" type="ORF">FCALED_LOCUS5677</name>
</gene>
<dbReference type="AlphaFoldDB" id="A0A9N9FL52"/>
<protein>
    <submittedName>
        <fullName evidence="1">12215_t:CDS:1</fullName>
    </submittedName>
</protein>
<sequence>MAVNSKKYSENKEQLVHKRCCTMLLARMMNIMILKLKLGRF</sequence>
<organism evidence="1 2">
    <name type="scientific">Funneliformis caledonium</name>
    <dbReference type="NCBI Taxonomy" id="1117310"/>
    <lineage>
        <taxon>Eukaryota</taxon>
        <taxon>Fungi</taxon>
        <taxon>Fungi incertae sedis</taxon>
        <taxon>Mucoromycota</taxon>
        <taxon>Glomeromycotina</taxon>
        <taxon>Glomeromycetes</taxon>
        <taxon>Glomerales</taxon>
        <taxon>Glomeraceae</taxon>
        <taxon>Funneliformis</taxon>
    </lineage>
</organism>
<accession>A0A9N9FL52</accession>
<evidence type="ECO:0000313" key="2">
    <source>
        <dbReference type="Proteomes" id="UP000789570"/>
    </source>
</evidence>
<keyword evidence="2" id="KW-1185">Reference proteome</keyword>
<reference evidence="1" key="1">
    <citation type="submission" date="2021-06" db="EMBL/GenBank/DDBJ databases">
        <authorList>
            <person name="Kallberg Y."/>
            <person name="Tangrot J."/>
            <person name="Rosling A."/>
        </authorList>
    </citation>
    <scope>NUCLEOTIDE SEQUENCE</scope>
    <source>
        <strain evidence="1">UK204</strain>
    </source>
</reference>